<dbReference type="AlphaFoldDB" id="A0A9D4G1W0"/>
<protein>
    <submittedName>
        <fullName evidence="1">Uncharacterized protein</fullName>
    </submittedName>
</protein>
<keyword evidence="2" id="KW-1185">Reference proteome</keyword>
<dbReference type="EMBL" id="JAIWYP010000006">
    <property type="protein sequence ID" value="KAH3807266.1"/>
    <property type="molecule type" value="Genomic_DNA"/>
</dbReference>
<comment type="caution">
    <text evidence="1">The sequence shown here is derived from an EMBL/GenBank/DDBJ whole genome shotgun (WGS) entry which is preliminary data.</text>
</comment>
<evidence type="ECO:0000313" key="2">
    <source>
        <dbReference type="Proteomes" id="UP000828390"/>
    </source>
</evidence>
<sequence length="401" mass="46253">MEWNLIWKCVFGAILSTCAFCFDRLELPAYEYQKRFQTELLPGKCPSRIIQYPESVYSEPCKFPNRAGVVDYKFKPAETTIRTTVTNASQLMSAIGLCDAKSADYFGLLAKGDCLASEIAGMVDFDPKTATFLYVDHYRPRVKTLIPTHPINIPPEYTQYLNNSFFTESISIGSDEILLVEMHFSKVKEATVAGEEFHTPDMLAMMMHVARFVGTPRKIKVVRVSTSDQVVLAKVFRGEMAIFEAIGYVQECENAIEKVRRELQEGLRHSHLKYSFKAYEIGPIALSLQSISDKAKQQAWEQIALVQVEAKRMYNRNKRYRKFCKSTTLYGKYCKHALDMVKELKKLNTHIHTQRRDWLKMPYEKQIEVINSGKRNIKLYTNTMRTVSKQLDPVLKKRTKN</sequence>
<dbReference type="Proteomes" id="UP000828390">
    <property type="component" value="Unassembled WGS sequence"/>
</dbReference>
<dbReference type="OrthoDB" id="6067228at2759"/>
<name>A0A9D4G1W0_DREPO</name>
<evidence type="ECO:0000313" key="1">
    <source>
        <dbReference type="EMBL" id="KAH3807266.1"/>
    </source>
</evidence>
<proteinExistence type="predicted"/>
<accession>A0A9D4G1W0</accession>
<reference evidence="1" key="1">
    <citation type="journal article" date="2019" name="bioRxiv">
        <title>The Genome of the Zebra Mussel, Dreissena polymorpha: A Resource for Invasive Species Research.</title>
        <authorList>
            <person name="McCartney M.A."/>
            <person name="Auch B."/>
            <person name="Kono T."/>
            <person name="Mallez S."/>
            <person name="Zhang Y."/>
            <person name="Obille A."/>
            <person name="Becker A."/>
            <person name="Abrahante J.E."/>
            <person name="Garbe J."/>
            <person name="Badalamenti J.P."/>
            <person name="Herman A."/>
            <person name="Mangelson H."/>
            <person name="Liachko I."/>
            <person name="Sullivan S."/>
            <person name="Sone E.D."/>
            <person name="Koren S."/>
            <person name="Silverstein K.A.T."/>
            <person name="Beckman K.B."/>
            <person name="Gohl D.M."/>
        </authorList>
    </citation>
    <scope>NUCLEOTIDE SEQUENCE</scope>
    <source>
        <strain evidence="1">Duluth1</strain>
        <tissue evidence="1">Whole animal</tissue>
    </source>
</reference>
<gene>
    <name evidence="1" type="ORF">DPMN_135601</name>
</gene>
<organism evidence="1 2">
    <name type="scientific">Dreissena polymorpha</name>
    <name type="common">Zebra mussel</name>
    <name type="synonym">Mytilus polymorpha</name>
    <dbReference type="NCBI Taxonomy" id="45954"/>
    <lineage>
        <taxon>Eukaryota</taxon>
        <taxon>Metazoa</taxon>
        <taxon>Spiralia</taxon>
        <taxon>Lophotrochozoa</taxon>
        <taxon>Mollusca</taxon>
        <taxon>Bivalvia</taxon>
        <taxon>Autobranchia</taxon>
        <taxon>Heteroconchia</taxon>
        <taxon>Euheterodonta</taxon>
        <taxon>Imparidentia</taxon>
        <taxon>Neoheterodontei</taxon>
        <taxon>Myida</taxon>
        <taxon>Dreissenoidea</taxon>
        <taxon>Dreissenidae</taxon>
        <taxon>Dreissena</taxon>
    </lineage>
</organism>
<reference evidence="1" key="2">
    <citation type="submission" date="2020-11" db="EMBL/GenBank/DDBJ databases">
        <authorList>
            <person name="McCartney M.A."/>
            <person name="Auch B."/>
            <person name="Kono T."/>
            <person name="Mallez S."/>
            <person name="Becker A."/>
            <person name="Gohl D.M."/>
            <person name="Silverstein K.A.T."/>
            <person name="Koren S."/>
            <person name="Bechman K.B."/>
            <person name="Herman A."/>
            <person name="Abrahante J.E."/>
            <person name="Garbe J."/>
        </authorList>
    </citation>
    <scope>NUCLEOTIDE SEQUENCE</scope>
    <source>
        <strain evidence="1">Duluth1</strain>
        <tissue evidence="1">Whole animal</tissue>
    </source>
</reference>